<protein>
    <submittedName>
        <fullName evidence="2">Uncharacterized protein</fullName>
    </submittedName>
</protein>
<evidence type="ECO:0000313" key="2">
    <source>
        <dbReference type="EMBL" id="TNN35548.1"/>
    </source>
</evidence>
<dbReference type="AlphaFoldDB" id="A0A4Z2F3B2"/>
<proteinExistence type="predicted"/>
<comment type="caution">
    <text evidence="2">The sequence shown here is derived from an EMBL/GenBank/DDBJ whole genome shotgun (WGS) entry which is preliminary data.</text>
</comment>
<evidence type="ECO:0000256" key="1">
    <source>
        <dbReference type="SAM" id="MobiDB-lite"/>
    </source>
</evidence>
<sequence>MEHEARGGLRTSTQTRAERGTRTKLLISSGSIDAFHGTGSPSETRQQVRGHGLGRFKDNTTAAEHAGSIAGEAWLSLKECQYQG</sequence>
<name>A0A4Z2F3B2_9TELE</name>
<feature type="region of interest" description="Disordered" evidence="1">
    <location>
        <begin position="1"/>
        <end position="22"/>
    </location>
</feature>
<keyword evidence="3" id="KW-1185">Reference proteome</keyword>
<dbReference type="EMBL" id="SRLO01001750">
    <property type="protein sequence ID" value="TNN35548.1"/>
    <property type="molecule type" value="Genomic_DNA"/>
</dbReference>
<accession>A0A4Z2F3B2</accession>
<gene>
    <name evidence="2" type="ORF">EYF80_054286</name>
</gene>
<organism evidence="2 3">
    <name type="scientific">Liparis tanakae</name>
    <name type="common">Tanaka's snailfish</name>
    <dbReference type="NCBI Taxonomy" id="230148"/>
    <lineage>
        <taxon>Eukaryota</taxon>
        <taxon>Metazoa</taxon>
        <taxon>Chordata</taxon>
        <taxon>Craniata</taxon>
        <taxon>Vertebrata</taxon>
        <taxon>Euteleostomi</taxon>
        <taxon>Actinopterygii</taxon>
        <taxon>Neopterygii</taxon>
        <taxon>Teleostei</taxon>
        <taxon>Neoteleostei</taxon>
        <taxon>Acanthomorphata</taxon>
        <taxon>Eupercaria</taxon>
        <taxon>Perciformes</taxon>
        <taxon>Cottioidei</taxon>
        <taxon>Cottales</taxon>
        <taxon>Liparidae</taxon>
        <taxon>Liparis</taxon>
    </lineage>
</organism>
<reference evidence="2 3" key="1">
    <citation type="submission" date="2019-03" db="EMBL/GenBank/DDBJ databases">
        <title>First draft genome of Liparis tanakae, snailfish: a comprehensive survey of snailfish specific genes.</title>
        <authorList>
            <person name="Kim W."/>
            <person name="Song I."/>
            <person name="Jeong J.-H."/>
            <person name="Kim D."/>
            <person name="Kim S."/>
            <person name="Ryu S."/>
            <person name="Song J.Y."/>
            <person name="Lee S.K."/>
        </authorList>
    </citation>
    <scope>NUCLEOTIDE SEQUENCE [LARGE SCALE GENOMIC DNA]</scope>
    <source>
        <tissue evidence="2">Muscle</tissue>
    </source>
</reference>
<evidence type="ECO:0000313" key="3">
    <source>
        <dbReference type="Proteomes" id="UP000314294"/>
    </source>
</evidence>
<dbReference type="Proteomes" id="UP000314294">
    <property type="component" value="Unassembled WGS sequence"/>
</dbReference>